<dbReference type="GO" id="GO:0008270">
    <property type="term" value="F:zinc ion binding"/>
    <property type="evidence" value="ECO:0007669"/>
    <property type="project" value="UniProtKB-KW"/>
</dbReference>
<keyword evidence="5" id="KW-0949">S-adenosyl-L-methionine</keyword>
<dbReference type="PANTHER" id="PTHR24388:SF54">
    <property type="entry name" value="PROTEIN ESCARGOT"/>
    <property type="match status" value="1"/>
</dbReference>
<feature type="region of interest" description="Disordered" evidence="16">
    <location>
        <begin position="126"/>
        <end position="154"/>
    </location>
</feature>
<dbReference type="Pfam" id="PF21549">
    <property type="entry name" value="PRDM2_PR"/>
    <property type="match status" value="1"/>
</dbReference>
<evidence type="ECO:0000256" key="4">
    <source>
        <dbReference type="ARBA" id="ARBA00022679"/>
    </source>
</evidence>
<dbReference type="InterPro" id="IPR050527">
    <property type="entry name" value="Snail/Krueppel_Znf"/>
</dbReference>
<protein>
    <submittedName>
        <fullName evidence="19">Uncharacterized protein</fullName>
    </submittedName>
</protein>
<evidence type="ECO:0000256" key="3">
    <source>
        <dbReference type="ARBA" id="ARBA00022603"/>
    </source>
</evidence>
<dbReference type="InterPro" id="IPR013087">
    <property type="entry name" value="Znf_C2H2_type"/>
</dbReference>
<keyword evidence="9" id="KW-0862">Zinc</keyword>
<dbReference type="Gene3D" id="2.170.270.10">
    <property type="entry name" value="SET domain"/>
    <property type="match status" value="1"/>
</dbReference>
<name>A0AAV6U0H6_9ARAC</name>
<keyword evidence="3" id="KW-0489">Methyltransferase</keyword>
<feature type="domain" description="C2H2-type" evidence="17">
    <location>
        <begin position="409"/>
        <end position="436"/>
    </location>
</feature>
<keyword evidence="12" id="KW-0804">Transcription</keyword>
<feature type="domain" description="C2H2-type" evidence="17">
    <location>
        <begin position="349"/>
        <end position="376"/>
    </location>
</feature>
<comment type="similarity">
    <text evidence="14">Belongs to the snail C2H2-type zinc-finger protein family.</text>
</comment>
<dbReference type="PROSITE" id="PS00028">
    <property type="entry name" value="ZINC_FINGER_C2H2_1"/>
    <property type="match status" value="5"/>
</dbReference>
<evidence type="ECO:0000256" key="16">
    <source>
        <dbReference type="SAM" id="MobiDB-lite"/>
    </source>
</evidence>
<dbReference type="InterPro" id="IPR044417">
    <property type="entry name" value="PRDM7_9_PR-SET"/>
</dbReference>
<dbReference type="AlphaFoldDB" id="A0AAV6U0H6"/>
<organism evidence="19 20">
    <name type="scientific">Oedothorax gibbosus</name>
    <dbReference type="NCBI Taxonomy" id="931172"/>
    <lineage>
        <taxon>Eukaryota</taxon>
        <taxon>Metazoa</taxon>
        <taxon>Ecdysozoa</taxon>
        <taxon>Arthropoda</taxon>
        <taxon>Chelicerata</taxon>
        <taxon>Arachnida</taxon>
        <taxon>Araneae</taxon>
        <taxon>Araneomorphae</taxon>
        <taxon>Entelegynae</taxon>
        <taxon>Araneoidea</taxon>
        <taxon>Linyphiidae</taxon>
        <taxon>Erigoninae</taxon>
        <taxon>Oedothorax</taxon>
    </lineage>
</organism>
<dbReference type="GO" id="GO:0008757">
    <property type="term" value="F:S-adenosylmethionine-dependent methyltransferase activity"/>
    <property type="evidence" value="ECO:0007669"/>
    <property type="project" value="UniProtKB-ARBA"/>
</dbReference>
<dbReference type="InterPro" id="IPR001214">
    <property type="entry name" value="SET_dom"/>
</dbReference>
<dbReference type="GO" id="GO:0005634">
    <property type="term" value="C:nucleus"/>
    <property type="evidence" value="ECO:0007669"/>
    <property type="project" value="UniProtKB-SubCell"/>
</dbReference>
<keyword evidence="8 15" id="KW-0863">Zinc-finger</keyword>
<accession>A0AAV6U0H6</accession>
<evidence type="ECO:0000313" key="20">
    <source>
        <dbReference type="Proteomes" id="UP000827092"/>
    </source>
</evidence>
<keyword evidence="20" id="KW-1185">Reference proteome</keyword>
<comment type="subcellular location">
    <subcellularLocation>
        <location evidence="1">Nucleus</location>
    </subcellularLocation>
</comment>
<dbReference type="Pfam" id="PF00096">
    <property type="entry name" value="zf-C2H2"/>
    <property type="match status" value="4"/>
</dbReference>
<dbReference type="EMBL" id="JAFNEN010000749">
    <property type="protein sequence ID" value="KAG8177795.1"/>
    <property type="molecule type" value="Genomic_DNA"/>
</dbReference>
<dbReference type="FunFam" id="3.30.160.60:FF:000075">
    <property type="entry name" value="Putative zinc finger protein 536"/>
    <property type="match status" value="1"/>
</dbReference>
<evidence type="ECO:0000256" key="9">
    <source>
        <dbReference type="ARBA" id="ARBA00022833"/>
    </source>
</evidence>
<feature type="domain" description="C2H2-type" evidence="17">
    <location>
        <begin position="437"/>
        <end position="464"/>
    </location>
</feature>
<dbReference type="FunFam" id="3.30.160.60:FF:000508">
    <property type="entry name" value="Myeloid zinc finger 1"/>
    <property type="match status" value="1"/>
</dbReference>
<keyword evidence="13" id="KW-0539">Nucleus</keyword>
<dbReference type="GO" id="GO:0000978">
    <property type="term" value="F:RNA polymerase II cis-regulatory region sequence-specific DNA binding"/>
    <property type="evidence" value="ECO:0007669"/>
    <property type="project" value="TreeGrafter"/>
</dbReference>
<proteinExistence type="inferred from homology"/>
<dbReference type="GO" id="GO:0042054">
    <property type="term" value="F:histone methyltransferase activity"/>
    <property type="evidence" value="ECO:0007669"/>
    <property type="project" value="InterPro"/>
</dbReference>
<feature type="domain" description="C2H2-type" evidence="17">
    <location>
        <begin position="522"/>
        <end position="550"/>
    </location>
</feature>
<evidence type="ECO:0000256" key="14">
    <source>
        <dbReference type="ARBA" id="ARBA00037948"/>
    </source>
</evidence>
<comment type="caution">
    <text evidence="19">The sequence shown here is derived from an EMBL/GenBank/DDBJ whole genome shotgun (WGS) entry which is preliminary data.</text>
</comment>
<feature type="domain" description="C2H2-type" evidence="17">
    <location>
        <begin position="465"/>
        <end position="492"/>
    </location>
</feature>
<dbReference type="GO" id="GO:0042802">
    <property type="term" value="F:identical protein binding"/>
    <property type="evidence" value="ECO:0007669"/>
    <property type="project" value="UniProtKB-ARBA"/>
</dbReference>
<evidence type="ECO:0000256" key="6">
    <source>
        <dbReference type="ARBA" id="ARBA00022723"/>
    </source>
</evidence>
<dbReference type="FunFam" id="3.30.160.60:FF:000710">
    <property type="entry name" value="Zinc finger protein 768"/>
    <property type="match status" value="1"/>
</dbReference>
<comment type="similarity">
    <text evidence="2">Belongs to the krueppel C2H2-type zinc-finger protein family.</text>
</comment>
<dbReference type="GO" id="GO:0000981">
    <property type="term" value="F:DNA-binding transcription factor activity, RNA polymerase II-specific"/>
    <property type="evidence" value="ECO:0007669"/>
    <property type="project" value="TreeGrafter"/>
</dbReference>
<gene>
    <name evidence="19" type="ORF">JTE90_017656</name>
</gene>
<evidence type="ECO:0000256" key="2">
    <source>
        <dbReference type="ARBA" id="ARBA00006991"/>
    </source>
</evidence>
<keyword evidence="11" id="KW-0238">DNA-binding</keyword>
<dbReference type="InterPro" id="IPR036236">
    <property type="entry name" value="Znf_C2H2_sf"/>
</dbReference>
<dbReference type="SUPFAM" id="SSF57667">
    <property type="entry name" value="beta-beta-alpha zinc fingers"/>
    <property type="match status" value="3"/>
</dbReference>
<evidence type="ECO:0000256" key="7">
    <source>
        <dbReference type="ARBA" id="ARBA00022737"/>
    </source>
</evidence>
<dbReference type="PANTHER" id="PTHR24388">
    <property type="entry name" value="ZINC FINGER PROTEIN"/>
    <property type="match status" value="1"/>
</dbReference>
<keyword evidence="4" id="KW-0808">Transferase</keyword>
<evidence type="ECO:0000259" key="18">
    <source>
        <dbReference type="PROSITE" id="PS50280"/>
    </source>
</evidence>
<keyword evidence="7" id="KW-0677">Repeat</keyword>
<reference evidence="19 20" key="1">
    <citation type="journal article" date="2022" name="Nat. Ecol. Evol.">
        <title>A masculinizing supergene underlies an exaggerated male reproductive morph in a spider.</title>
        <authorList>
            <person name="Hendrickx F."/>
            <person name="De Corte Z."/>
            <person name="Sonet G."/>
            <person name="Van Belleghem S.M."/>
            <person name="Kostlbacher S."/>
            <person name="Vangestel C."/>
        </authorList>
    </citation>
    <scope>NUCLEOTIDE SEQUENCE [LARGE SCALE GENOMIC DNA]</scope>
    <source>
        <strain evidence="19">W744_W776</strain>
    </source>
</reference>
<evidence type="ECO:0000256" key="12">
    <source>
        <dbReference type="ARBA" id="ARBA00023163"/>
    </source>
</evidence>
<dbReference type="CDD" id="cd19193">
    <property type="entry name" value="PR-SET_PRDM7_9"/>
    <property type="match status" value="1"/>
</dbReference>
<dbReference type="Gene3D" id="3.30.160.60">
    <property type="entry name" value="Classic Zinc Finger"/>
    <property type="match status" value="5"/>
</dbReference>
<keyword evidence="10" id="KW-0805">Transcription regulation</keyword>
<dbReference type="GO" id="GO:0008170">
    <property type="term" value="F:N-methyltransferase activity"/>
    <property type="evidence" value="ECO:0007669"/>
    <property type="project" value="UniProtKB-ARBA"/>
</dbReference>
<dbReference type="PROSITE" id="PS50280">
    <property type="entry name" value="SET"/>
    <property type="match status" value="1"/>
</dbReference>
<evidence type="ECO:0000256" key="10">
    <source>
        <dbReference type="ARBA" id="ARBA00023015"/>
    </source>
</evidence>
<evidence type="ECO:0000256" key="15">
    <source>
        <dbReference type="PROSITE-ProRule" id="PRU00042"/>
    </source>
</evidence>
<evidence type="ECO:0000256" key="8">
    <source>
        <dbReference type="ARBA" id="ARBA00022771"/>
    </source>
</evidence>
<evidence type="ECO:0000256" key="5">
    <source>
        <dbReference type="ARBA" id="ARBA00022691"/>
    </source>
</evidence>
<evidence type="ECO:0000259" key="17">
    <source>
        <dbReference type="PROSITE" id="PS50157"/>
    </source>
</evidence>
<dbReference type="Proteomes" id="UP000827092">
    <property type="component" value="Unassembled WGS sequence"/>
</dbReference>
<keyword evidence="6" id="KW-0479">Metal-binding</keyword>
<sequence>MMKSTGIMAKMPEFMTCNNQNRKRNQARNNGSKDLFQAPPIVSRNQRTKIKLFGVTPVPKSKKRNIEEVEESVVTEVQPKMKPAADIGAVISFCNPSRKQFAQVALRSTYDMMKILKDIVLSKGKNHSMKGNSVKVESKANKSRYPKRSIEKKSYKEEDLSSDDEFLHCDDCENVYKGACPQHGPMLLVCDTKVEKGDPEGAVKSLPPLMSLGDSIIPKAGLGVWTEVPLPKGLIFGPYKGPKVPKNSKESGYAWQVWKGNRAHHLVEGADPSQSNWMRFVNCAQSEERQNMEALQFQGEVYYKTYKEVMPFCEMLVWYGDDYARHLGIETRRKRGAQEPQETKEITGYACDVCGSLFSSSSSMEAHRKRHPHMHPDRRHKCPQCCAYSTDHESGLRRHLLTHTGERPHACPRCGKGFAEKSNLTKHLRVHTGERPFSCKVCRRAFNQSTHLVMHEKTHTDDKCYRCTTCGKDFLRAFSLKAHERTHTLQRPYKCPHCNYRATQSSSLRGHVVSKHTRDFRHKCAECGKGFIKPARLKEHFEKAHKKKQEEIDSM</sequence>
<dbReference type="GO" id="GO:0032259">
    <property type="term" value="P:methylation"/>
    <property type="evidence" value="ECO:0007669"/>
    <property type="project" value="UniProtKB-KW"/>
</dbReference>
<evidence type="ECO:0000256" key="13">
    <source>
        <dbReference type="ARBA" id="ARBA00023242"/>
    </source>
</evidence>
<feature type="domain" description="SET" evidence="18">
    <location>
        <begin position="208"/>
        <end position="320"/>
    </location>
</feature>
<evidence type="ECO:0000256" key="11">
    <source>
        <dbReference type="ARBA" id="ARBA00023125"/>
    </source>
</evidence>
<feature type="domain" description="C2H2-type" evidence="17">
    <location>
        <begin position="493"/>
        <end position="521"/>
    </location>
</feature>
<dbReference type="FunFam" id="3.30.160.60:FF:000624">
    <property type="entry name" value="zinc finger protein 697"/>
    <property type="match status" value="1"/>
</dbReference>
<evidence type="ECO:0000256" key="1">
    <source>
        <dbReference type="ARBA" id="ARBA00004123"/>
    </source>
</evidence>
<dbReference type="InterPro" id="IPR046341">
    <property type="entry name" value="SET_dom_sf"/>
</dbReference>
<dbReference type="PROSITE" id="PS50157">
    <property type="entry name" value="ZINC_FINGER_C2H2_2"/>
    <property type="match status" value="7"/>
</dbReference>
<evidence type="ECO:0000313" key="19">
    <source>
        <dbReference type="EMBL" id="KAG8177795.1"/>
    </source>
</evidence>
<dbReference type="SMART" id="SM00355">
    <property type="entry name" value="ZnF_C2H2"/>
    <property type="match status" value="7"/>
</dbReference>
<feature type="domain" description="C2H2-type" evidence="17">
    <location>
        <begin position="380"/>
        <end position="408"/>
    </location>
</feature>